<organism evidence="1 2">
    <name type="scientific">Aquimarina litoralis</name>
    <dbReference type="NCBI Taxonomy" id="584605"/>
    <lineage>
        <taxon>Bacteria</taxon>
        <taxon>Pseudomonadati</taxon>
        <taxon>Bacteroidota</taxon>
        <taxon>Flavobacteriia</taxon>
        <taxon>Flavobacteriales</taxon>
        <taxon>Flavobacteriaceae</taxon>
        <taxon>Aquimarina</taxon>
    </lineage>
</organism>
<protein>
    <recommendedName>
        <fullName evidence="3">DUF2867 domain-containing protein</fullName>
    </recommendedName>
</protein>
<accession>A0ABP3UG74</accession>
<name>A0ABP3UG74_9FLAO</name>
<keyword evidence="2" id="KW-1185">Reference proteome</keyword>
<comment type="caution">
    <text evidence="1">The sequence shown here is derived from an EMBL/GenBank/DDBJ whole genome shotgun (WGS) entry which is preliminary data.</text>
</comment>
<evidence type="ECO:0000313" key="2">
    <source>
        <dbReference type="Proteomes" id="UP001501758"/>
    </source>
</evidence>
<dbReference type="Proteomes" id="UP001501758">
    <property type="component" value="Unassembled WGS sequence"/>
</dbReference>
<dbReference type="EMBL" id="BAAAGE010000005">
    <property type="protein sequence ID" value="GAA0730633.1"/>
    <property type="molecule type" value="Genomic_DNA"/>
</dbReference>
<gene>
    <name evidence="1" type="ORF">GCM10009430_42000</name>
</gene>
<proteinExistence type="predicted"/>
<reference evidence="2" key="1">
    <citation type="journal article" date="2019" name="Int. J. Syst. Evol. Microbiol.">
        <title>The Global Catalogue of Microorganisms (GCM) 10K type strain sequencing project: providing services to taxonomists for standard genome sequencing and annotation.</title>
        <authorList>
            <consortium name="The Broad Institute Genomics Platform"/>
            <consortium name="The Broad Institute Genome Sequencing Center for Infectious Disease"/>
            <person name="Wu L."/>
            <person name="Ma J."/>
        </authorList>
    </citation>
    <scope>NUCLEOTIDE SEQUENCE [LARGE SCALE GENOMIC DNA]</scope>
    <source>
        <strain evidence="2">JCM 15974</strain>
    </source>
</reference>
<dbReference type="Pfam" id="PF11066">
    <property type="entry name" value="DUF2867"/>
    <property type="match status" value="1"/>
</dbReference>
<sequence length="177" mass="20191">MKIKVEKVALPEFSLLSDEVYEYSDSFKSKFSDPKNEIDILAVAKAFFSFSPKWIGSLFALRNKIVSIFGLKTGNGLGQKEEVLQNFKGEIGDQVGIFKVFNKADNELILGENDSHLNFRVSILLVPQPDHTKDLTISTVVHFNNWFGKLYFFPVKPFHRLIVPAMLKSTIRNLKKH</sequence>
<dbReference type="RefSeq" id="WP_343914214.1">
    <property type="nucleotide sequence ID" value="NZ_BAAAGE010000005.1"/>
</dbReference>
<dbReference type="InterPro" id="IPR021295">
    <property type="entry name" value="DUF2867"/>
</dbReference>
<evidence type="ECO:0008006" key="3">
    <source>
        <dbReference type="Google" id="ProtNLM"/>
    </source>
</evidence>
<evidence type="ECO:0000313" key="1">
    <source>
        <dbReference type="EMBL" id="GAA0730633.1"/>
    </source>
</evidence>